<dbReference type="OrthoDB" id="1109395at2"/>
<comment type="similarity">
    <text evidence="2">Belongs to the methyl-accepting chemotaxis (MCP) protein family.</text>
</comment>
<keyword evidence="4" id="KW-0812">Transmembrane</keyword>
<dbReference type="Gene3D" id="6.10.340.10">
    <property type="match status" value="1"/>
</dbReference>
<feature type="domain" description="PAS" evidence="5">
    <location>
        <begin position="544"/>
        <end position="619"/>
    </location>
</feature>
<keyword evidence="4" id="KW-0472">Membrane</keyword>
<evidence type="ECO:0008006" key="9">
    <source>
        <dbReference type="Google" id="ProtNLM"/>
    </source>
</evidence>
<dbReference type="Gene3D" id="3.30.450.40">
    <property type="match status" value="1"/>
</dbReference>
<dbReference type="RefSeq" id="WP_044223105.1">
    <property type="nucleotide sequence ID" value="NZ_JRYR02000001.1"/>
</dbReference>
<feature type="transmembrane region" description="Helical" evidence="4">
    <location>
        <begin position="14"/>
        <end position="37"/>
    </location>
</feature>
<dbReference type="PANTHER" id="PTHR43531">
    <property type="entry name" value="PROTEIN ICFG"/>
    <property type="match status" value="1"/>
</dbReference>
<dbReference type="InterPro" id="IPR003660">
    <property type="entry name" value="HAMP_dom"/>
</dbReference>
<dbReference type="STRING" id="915059.NH26_11355"/>
<dbReference type="SUPFAM" id="SSF55785">
    <property type="entry name" value="PYP-like sensor domain (PAS domain)"/>
    <property type="match status" value="1"/>
</dbReference>
<evidence type="ECO:0000313" key="8">
    <source>
        <dbReference type="Proteomes" id="UP000179797"/>
    </source>
</evidence>
<evidence type="ECO:0000256" key="3">
    <source>
        <dbReference type="SAM" id="Coils"/>
    </source>
</evidence>
<keyword evidence="1" id="KW-0145">Chemotaxis</keyword>
<dbReference type="GO" id="GO:0005886">
    <property type="term" value="C:plasma membrane"/>
    <property type="evidence" value="ECO:0007669"/>
    <property type="project" value="TreeGrafter"/>
</dbReference>
<dbReference type="PROSITE" id="PS50885">
    <property type="entry name" value="HAMP"/>
    <property type="match status" value="1"/>
</dbReference>
<evidence type="ECO:0000256" key="4">
    <source>
        <dbReference type="SAM" id="Phobius"/>
    </source>
</evidence>
<dbReference type="EMBL" id="JRYR02000001">
    <property type="protein sequence ID" value="OHX66907.1"/>
    <property type="molecule type" value="Genomic_DNA"/>
</dbReference>
<keyword evidence="3" id="KW-0175">Coiled coil</keyword>
<feature type="transmembrane region" description="Helical" evidence="4">
    <location>
        <begin position="207"/>
        <end position="229"/>
    </location>
</feature>
<dbReference type="InterPro" id="IPR003018">
    <property type="entry name" value="GAF"/>
</dbReference>
<keyword evidence="4" id="KW-1133">Transmembrane helix</keyword>
<dbReference type="PROSITE" id="PS50112">
    <property type="entry name" value="PAS"/>
    <property type="match status" value="1"/>
</dbReference>
<dbReference type="SUPFAM" id="SSF55781">
    <property type="entry name" value="GAF domain-like"/>
    <property type="match status" value="1"/>
</dbReference>
<dbReference type="Proteomes" id="UP000179797">
    <property type="component" value="Unassembled WGS sequence"/>
</dbReference>
<sequence length="647" mass="74102">MIEKYFKQFSIKQLIFWVGGIVIGAVLFTVLTLVGLYTNESLEVDVSARNAMLSQRIVLLANIYVNTGDQASKDDLENALNLYDGSLLVMKHGGSVPEMESKKIRPASDRVDDNIERIEEVWKPFRNNVRTILEEPLNTSNYSFNMDIDVDLYLSDSIGLLTRFEEENVTVRNSLTYLEKNSAAMLKVNQDLVKAYVNDSEEIEYQLIRFILIAIILICIVVFVNALLLNNLIIKPLEELSEKGNLIAAGNLNVQFNSRGTKEMTKMRASLMSMRQKLEDISLYVMEFSKGNYDVDFKINDKDRYKSDPFIQSLIETKNRLKQNSEERSEREWVNEGLAKLNKIIRIHSGNAVELGHALVKELSRFMHCTHASFYIHKKDTVTGREYLELTSLYAFDSYKEEEGLKIKQGEGLIGEIWQEGEPIYLNEIPENYINIRSGLGDAPPTAITIFPFKSHGVVEVILELASFRPLENKALQLLNEIGGAIATSVVTSENTSNVSKLYNDSKRLTDELRTNEEEMKQNMEELQATQEQLVRERRETESTKKLLNEVVDSTAGRLLIVESEGDIYFGSQSMLEFSGYSEDEIKQLHIKEIIPTFIEAEEWQKIHKKETHTVVNNMGEQNEMTVEVRKLYFEDSDKWLVSINKL</sequence>
<comment type="caution">
    <text evidence="7">The sequence shown here is derived from an EMBL/GenBank/DDBJ whole genome shotgun (WGS) entry which is preliminary data.</text>
</comment>
<dbReference type="InterPro" id="IPR000014">
    <property type="entry name" value="PAS"/>
</dbReference>
<feature type="domain" description="HAMP" evidence="6">
    <location>
        <begin position="231"/>
        <end position="283"/>
    </location>
</feature>
<dbReference type="InterPro" id="IPR029016">
    <property type="entry name" value="GAF-like_dom_sf"/>
</dbReference>
<evidence type="ECO:0000256" key="1">
    <source>
        <dbReference type="ARBA" id="ARBA00022500"/>
    </source>
</evidence>
<evidence type="ECO:0000259" key="5">
    <source>
        <dbReference type="PROSITE" id="PS50112"/>
    </source>
</evidence>
<keyword evidence="8" id="KW-1185">Reference proteome</keyword>
<dbReference type="PANTHER" id="PTHR43531:SF11">
    <property type="entry name" value="METHYL-ACCEPTING CHEMOTAXIS PROTEIN 3"/>
    <property type="match status" value="1"/>
</dbReference>
<gene>
    <name evidence="7" type="ORF">NH26_11355</name>
</gene>
<evidence type="ECO:0000259" key="6">
    <source>
        <dbReference type="PROSITE" id="PS50885"/>
    </source>
</evidence>
<dbReference type="Gene3D" id="3.30.450.20">
    <property type="entry name" value="PAS domain"/>
    <property type="match status" value="1"/>
</dbReference>
<evidence type="ECO:0000313" key="7">
    <source>
        <dbReference type="EMBL" id="OHX66907.1"/>
    </source>
</evidence>
<name>A0A1S1Z0Z7_FLAPC</name>
<organism evidence="7 8">
    <name type="scientific">Flammeovirga pacifica</name>
    <dbReference type="NCBI Taxonomy" id="915059"/>
    <lineage>
        <taxon>Bacteria</taxon>
        <taxon>Pseudomonadati</taxon>
        <taxon>Bacteroidota</taxon>
        <taxon>Cytophagia</taxon>
        <taxon>Cytophagales</taxon>
        <taxon>Flammeovirgaceae</taxon>
        <taxon>Flammeovirga</taxon>
    </lineage>
</organism>
<dbReference type="InterPro" id="IPR051310">
    <property type="entry name" value="MCP_chemotaxis"/>
</dbReference>
<dbReference type="GO" id="GO:0007165">
    <property type="term" value="P:signal transduction"/>
    <property type="evidence" value="ECO:0007669"/>
    <property type="project" value="InterPro"/>
</dbReference>
<dbReference type="Pfam" id="PF13185">
    <property type="entry name" value="GAF_2"/>
    <property type="match status" value="1"/>
</dbReference>
<dbReference type="GO" id="GO:0004888">
    <property type="term" value="F:transmembrane signaling receptor activity"/>
    <property type="evidence" value="ECO:0007669"/>
    <property type="project" value="TreeGrafter"/>
</dbReference>
<reference evidence="7 8" key="1">
    <citation type="journal article" date="2012" name="Int. J. Syst. Evol. Microbiol.">
        <title>Flammeovirga pacifica sp. nov., isolated from deep-sea sediment.</title>
        <authorList>
            <person name="Xu H."/>
            <person name="Fu Y."/>
            <person name="Yang N."/>
            <person name="Ding Z."/>
            <person name="Lai Q."/>
            <person name="Zeng R."/>
        </authorList>
    </citation>
    <scope>NUCLEOTIDE SEQUENCE [LARGE SCALE GENOMIC DNA]</scope>
    <source>
        <strain evidence="8">DSM 24597 / LMG 26175 / WPAGA1</strain>
    </source>
</reference>
<accession>A0A1S1Z0Z7</accession>
<feature type="coiled-coil region" evidence="3">
    <location>
        <begin position="499"/>
        <end position="544"/>
    </location>
</feature>
<evidence type="ECO:0000256" key="2">
    <source>
        <dbReference type="ARBA" id="ARBA00029447"/>
    </source>
</evidence>
<proteinExistence type="inferred from homology"/>
<dbReference type="InterPro" id="IPR035965">
    <property type="entry name" value="PAS-like_dom_sf"/>
</dbReference>
<dbReference type="GO" id="GO:0006935">
    <property type="term" value="P:chemotaxis"/>
    <property type="evidence" value="ECO:0007669"/>
    <property type="project" value="UniProtKB-KW"/>
</dbReference>
<dbReference type="AlphaFoldDB" id="A0A1S1Z0Z7"/>
<protein>
    <recommendedName>
        <fullName evidence="9">PAS domain-containing protein</fullName>
    </recommendedName>
</protein>